<feature type="binding site" evidence="3">
    <location>
        <position position="295"/>
    </location>
    <ligand>
        <name>CTP</name>
        <dbReference type="ChEBI" id="CHEBI:37563"/>
    </ligand>
</feature>
<protein>
    <recommendedName>
        <fullName evidence="3">Coenzyme A biosynthesis bifunctional protein CoaBC</fullName>
    </recommendedName>
    <alternativeName>
        <fullName evidence="3">DNA/pantothenate metabolism flavoprotein</fullName>
    </alternativeName>
    <alternativeName>
        <fullName evidence="3">Phosphopantothenoylcysteine synthetase/decarboxylase</fullName>
        <shortName evidence="3">PPCS-PPCDC</shortName>
    </alternativeName>
    <domain>
        <recommendedName>
            <fullName evidence="3">Phosphopantothenoylcysteine decarboxylase</fullName>
            <shortName evidence="3">PPC decarboxylase</shortName>
            <shortName evidence="3">PPC-DC</shortName>
            <ecNumber evidence="3">4.1.1.36</ecNumber>
        </recommendedName>
        <alternativeName>
            <fullName evidence="3">CoaC</fullName>
        </alternativeName>
    </domain>
    <domain>
        <recommendedName>
            <fullName evidence="3">Phosphopantothenate--cysteine ligase</fullName>
            <ecNumber evidence="3">6.3.2.5</ecNumber>
        </recommendedName>
        <alternativeName>
            <fullName evidence="3">CoaB</fullName>
        </alternativeName>
        <alternativeName>
            <fullName evidence="3">Phosphopantothenoylcysteine synthetase</fullName>
            <shortName evidence="3">PPC synthetase</shortName>
            <shortName evidence="3">PPC-S</shortName>
        </alternativeName>
    </domain>
</protein>
<proteinExistence type="inferred from homology"/>
<comment type="cofactor">
    <cofactor evidence="3">
        <name>FMN</name>
        <dbReference type="ChEBI" id="CHEBI:58210"/>
    </cofactor>
    <text evidence="3">Binds 1 FMN per subunit.</text>
</comment>
<feature type="binding site" evidence="3">
    <location>
        <position position="285"/>
    </location>
    <ligand>
        <name>CTP</name>
        <dbReference type="ChEBI" id="CHEBI:37563"/>
    </ligand>
</feature>
<keyword evidence="3" id="KW-0479">Metal-binding</keyword>
<dbReference type="RefSeq" id="WP_252848910.1">
    <property type="nucleotide sequence ID" value="NZ_BAPW01000023.1"/>
</dbReference>
<keyword evidence="1 3" id="KW-0210">Decarboxylase</keyword>
<dbReference type="GO" id="GO:0004633">
    <property type="term" value="F:phosphopantothenoylcysteine decarboxylase activity"/>
    <property type="evidence" value="ECO:0007669"/>
    <property type="project" value="UniProtKB-EC"/>
</dbReference>
<dbReference type="SUPFAM" id="SSF52507">
    <property type="entry name" value="Homo-oligomeric flavin-containing Cys decarboxylases, HFCD"/>
    <property type="match status" value="1"/>
</dbReference>
<evidence type="ECO:0000259" key="5">
    <source>
        <dbReference type="Pfam" id="PF02441"/>
    </source>
</evidence>
<dbReference type="EMBL" id="JAMXQU010000003">
    <property type="protein sequence ID" value="MCO6159504.1"/>
    <property type="molecule type" value="Genomic_DNA"/>
</dbReference>
<feature type="region of interest" description="Phosphopantothenate--cysteine ligase" evidence="3">
    <location>
        <begin position="198"/>
        <end position="407"/>
    </location>
</feature>
<dbReference type="SUPFAM" id="SSF102645">
    <property type="entry name" value="CoaB-like"/>
    <property type="match status" value="1"/>
</dbReference>
<name>A0ABT1CH08_9PROT</name>
<keyword evidence="3" id="KW-0460">Magnesium</keyword>
<feature type="domain" description="Flavoprotein" evidence="5">
    <location>
        <begin position="4"/>
        <end position="174"/>
    </location>
</feature>
<feature type="region of interest" description="Phosphopantothenoylcysteine decarboxylase" evidence="3">
    <location>
        <begin position="1"/>
        <end position="197"/>
    </location>
</feature>
<dbReference type="InterPro" id="IPR035929">
    <property type="entry name" value="CoaB-like_sf"/>
</dbReference>
<evidence type="ECO:0000256" key="1">
    <source>
        <dbReference type="ARBA" id="ARBA00022793"/>
    </source>
</evidence>
<comment type="catalytic activity">
    <reaction evidence="3 4">
        <text>(R)-4'-phosphopantothenate + L-cysteine + CTP = N-[(R)-4-phosphopantothenoyl]-L-cysteine + CMP + diphosphate + H(+)</text>
        <dbReference type="Rhea" id="RHEA:19397"/>
        <dbReference type="ChEBI" id="CHEBI:10986"/>
        <dbReference type="ChEBI" id="CHEBI:15378"/>
        <dbReference type="ChEBI" id="CHEBI:33019"/>
        <dbReference type="ChEBI" id="CHEBI:35235"/>
        <dbReference type="ChEBI" id="CHEBI:37563"/>
        <dbReference type="ChEBI" id="CHEBI:59458"/>
        <dbReference type="ChEBI" id="CHEBI:60377"/>
        <dbReference type="EC" id="6.3.2.5"/>
    </reaction>
</comment>
<dbReference type="Proteomes" id="UP001523401">
    <property type="component" value="Unassembled WGS sequence"/>
</dbReference>
<keyword evidence="3 4" id="KW-0285">Flavoprotein</keyword>
<keyword evidence="3 4" id="KW-0436">Ligase</keyword>
<comment type="function">
    <text evidence="4">Catalyzes two steps in the biosynthesis of coenzyme A. In the first step cysteine is conjugated to 4'-phosphopantothenate to form 4-phosphopantothenoylcysteine, in the latter compound is decarboxylated to form 4'-phosphopantotheine.</text>
</comment>
<dbReference type="NCBIfam" id="TIGR00521">
    <property type="entry name" value="coaBC_dfp"/>
    <property type="match status" value="1"/>
</dbReference>
<dbReference type="InterPro" id="IPR003382">
    <property type="entry name" value="Flavoprotein"/>
</dbReference>
<comment type="similarity">
    <text evidence="3 4">In the C-terminal section; belongs to the PPC synthetase family.</text>
</comment>
<accession>A0ABT1CH08</accession>
<feature type="binding site" evidence="3">
    <location>
        <position position="332"/>
    </location>
    <ligand>
        <name>CTP</name>
        <dbReference type="ChEBI" id="CHEBI:37563"/>
    </ligand>
</feature>
<feature type="binding site" evidence="3">
    <location>
        <begin position="312"/>
        <end position="315"/>
    </location>
    <ligand>
        <name>CTP</name>
        <dbReference type="ChEBI" id="CHEBI:37563"/>
    </ligand>
</feature>
<dbReference type="EC" id="4.1.1.36" evidence="3"/>
<evidence type="ECO:0000256" key="4">
    <source>
        <dbReference type="RuleBase" id="RU364078"/>
    </source>
</evidence>
<comment type="similarity">
    <text evidence="3 4">In the N-terminal section; belongs to the HFCD (homo-oligomeric flavin containing Cys decarboxylase) superfamily.</text>
</comment>
<feature type="domain" description="DNA/pantothenate metabolism flavoprotein C-terminal" evidence="6">
    <location>
        <begin position="193"/>
        <end position="402"/>
    </location>
</feature>
<dbReference type="InterPro" id="IPR007085">
    <property type="entry name" value="DNA/pantothenate-metab_flavo_C"/>
</dbReference>
<dbReference type="PANTHER" id="PTHR14359:SF6">
    <property type="entry name" value="PHOSPHOPANTOTHENOYLCYSTEINE DECARBOXYLASE"/>
    <property type="match status" value="1"/>
</dbReference>
<dbReference type="Pfam" id="PF04127">
    <property type="entry name" value="DFP"/>
    <property type="match status" value="1"/>
</dbReference>
<sequence length="407" mass="43409">MRARIILIIGGGIAAYKSLELIRLLRKRAIDVECVLTESATHFVTPLSVQALSGLPVHTELLSLAEDSQMDHIALSRSADLIVVCPATANLMARLANGLADDLATTLLLATDTPVLLAPAMNVRMWQHPATQDNLARLRERGCLFIGPDEGEMACGEFGPGRLSAPEHIAEAIETALFAPTSPEHHRSDHTPLEGRHVLVTAGPTHEPIDPVRFIANHSSGKQGYAIASACARLGARVTLVSGPTALPCPPGVTRHDVQTAAEMLTACETALPADVAVCAAAVGDWRVAEPVTQKRKKTQGEVFTLSLVENPDILATLSRPGVLRPELVIGFAAETETLETHARAKHARKGCDWLLANDVGADASIFGGDHNRILFVTHEGATLWPDMPKSGVADRLAALITDRFSS</sequence>
<dbReference type="PANTHER" id="PTHR14359">
    <property type="entry name" value="HOMO-OLIGOMERIC FLAVIN CONTAINING CYS DECARBOXYLASE FAMILY"/>
    <property type="match status" value="1"/>
</dbReference>
<dbReference type="InterPro" id="IPR005252">
    <property type="entry name" value="CoaBC"/>
</dbReference>
<dbReference type="PROSITE" id="PS50890">
    <property type="entry name" value="PUA"/>
    <property type="match status" value="1"/>
</dbReference>
<dbReference type="EC" id="6.3.2.5" evidence="3"/>
<evidence type="ECO:0000313" key="7">
    <source>
        <dbReference type="EMBL" id="MCO6159504.1"/>
    </source>
</evidence>
<evidence type="ECO:0000259" key="6">
    <source>
        <dbReference type="Pfam" id="PF04127"/>
    </source>
</evidence>
<keyword evidence="8" id="KW-1185">Reference proteome</keyword>
<evidence type="ECO:0000256" key="3">
    <source>
        <dbReference type="HAMAP-Rule" id="MF_02225"/>
    </source>
</evidence>
<dbReference type="Pfam" id="PF02441">
    <property type="entry name" value="Flavoprotein"/>
    <property type="match status" value="1"/>
</dbReference>
<keyword evidence="2 3" id="KW-0456">Lyase</keyword>
<comment type="function">
    <text evidence="3">Catalyzes two sequential steps in the biosynthesis of coenzyme A. In the first step cysteine is conjugated to 4'-phosphopantothenate to form 4-phosphopantothenoylcysteine. In the second step the latter compound is decarboxylated to form 4'-phosphopantotheine.</text>
</comment>
<dbReference type="Gene3D" id="3.40.50.1950">
    <property type="entry name" value="Flavin prenyltransferase-like"/>
    <property type="match status" value="1"/>
</dbReference>
<dbReference type="HAMAP" id="MF_02225">
    <property type="entry name" value="CoaBC"/>
    <property type="match status" value="1"/>
</dbReference>
<comment type="caution">
    <text evidence="3">Lacks conserved residue(s) required for the propagation of feature annotation.</text>
</comment>
<feature type="binding site" evidence="3">
    <location>
        <position position="346"/>
    </location>
    <ligand>
        <name>CTP</name>
        <dbReference type="ChEBI" id="CHEBI:37563"/>
    </ligand>
</feature>
<reference evidence="7 8" key="1">
    <citation type="submission" date="2022-06" db="EMBL/GenBank/DDBJ databases">
        <title>Whole-genome of Asaia lannensis strain LMG 27011T.</title>
        <authorList>
            <person name="Sombolestani A."/>
        </authorList>
    </citation>
    <scope>NUCLEOTIDE SEQUENCE [LARGE SCALE GENOMIC DNA]</scope>
    <source>
        <strain evidence="7 8">NBRC 102526</strain>
    </source>
</reference>
<comment type="cofactor">
    <cofactor evidence="3">
        <name>Mg(2+)</name>
        <dbReference type="ChEBI" id="CHEBI:18420"/>
    </cofactor>
</comment>
<dbReference type="GO" id="GO:0004632">
    <property type="term" value="F:phosphopantothenate--cysteine ligase activity"/>
    <property type="evidence" value="ECO:0007669"/>
    <property type="project" value="UniProtKB-EC"/>
</dbReference>
<comment type="pathway">
    <text evidence="3 4">Cofactor biosynthesis; coenzyme A biosynthesis; CoA from (R)-pantothenate: step 3/5.</text>
</comment>
<keyword evidence="3 4" id="KW-0288">FMN</keyword>
<dbReference type="Gene3D" id="3.40.50.10300">
    <property type="entry name" value="CoaB-like"/>
    <property type="match status" value="1"/>
</dbReference>
<gene>
    <name evidence="3 7" type="primary">coaBC</name>
    <name evidence="7" type="ORF">NF685_05575</name>
</gene>
<keyword evidence="3" id="KW-0511">Multifunctional enzyme</keyword>
<comment type="catalytic activity">
    <reaction evidence="3 4">
        <text>N-[(R)-4-phosphopantothenoyl]-L-cysteine + H(+) = (R)-4'-phosphopantetheine + CO2</text>
        <dbReference type="Rhea" id="RHEA:16793"/>
        <dbReference type="ChEBI" id="CHEBI:15378"/>
        <dbReference type="ChEBI" id="CHEBI:16526"/>
        <dbReference type="ChEBI" id="CHEBI:59458"/>
        <dbReference type="ChEBI" id="CHEBI:61723"/>
        <dbReference type="EC" id="4.1.1.36"/>
    </reaction>
</comment>
<comment type="caution">
    <text evidence="7">The sequence shown here is derived from an EMBL/GenBank/DDBJ whole genome shotgun (WGS) entry which is preliminary data.</text>
</comment>
<feature type="active site" description="Proton donor" evidence="3">
    <location>
        <position position="155"/>
    </location>
</feature>
<comment type="pathway">
    <text evidence="3 4">Cofactor biosynthesis; coenzyme A biosynthesis; CoA from (R)-pantothenate: step 2/5.</text>
</comment>
<dbReference type="InterPro" id="IPR036551">
    <property type="entry name" value="Flavin_trans-like"/>
</dbReference>
<feature type="binding site" evidence="3">
    <location>
        <position position="350"/>
    </location>
    <ligand>
        <name>CTP</name>
        <dbReference type="ChEBI" id="CHEBI:37563"/>
    </ligand>
</feature>
<evidence type="ECO:0000313" key="8">
    <source>
        <dbReference type="Proteomes" id="UP001523401"/>
    </source>
</evidence>
<evidence type="ECO:0000256" key="2">
    <source>
        <dbReference type="ARBA" id="ARBA00023239"/>
    </source>
</evidence>
<organism evidence="7 8">
    <name type="scientific">Asaia lannensis NBRC 102526</name>
    <dbReference type="NCBI Taxonomy" id="1307926"/>
    <lineage>
        <taxon>Bacteria</taxon>
        <taxon>Pseudomonadati</taxon>
        <taxon>Pseudomonadota</taxon>
        <taxon>Alphaproteobacteria</taxon>
        <taxon>Acetobacterales</taxon>
        <taxon>Acetobacteraceae</taxon>
        <taxon>Asaia</taxon>
    </lineage>
</organism>